<dbReference type="PROSITE" id="PS50294">
    <property type="entry name" value="WD_REPEATS_REGION"/>
    <property type="match status" value="3"/>
</dbReference>
<proteinExistence type="evidence at transcript level"/>
<dbReference type="PANTHER" id="PTHR19878:SF8">
    <property type="entry name" value="AUTOPHAGY-RELATED 16, ISOFORM F"/>
    <property type="match status" value="1"/>
</dbReference>
<keyword evidence="2" id="KW-0677">Repeat</keyword>
<dbReference type="Gene3D" id="2.130.10.10">
    <property type="entry name" value="YVTN repeat-like/Quinoprotein amine dehydrogenase"/>
    <property type="match status" value="2"/>
</dbReference>
<evidence type="ECO:0000256" key="3">
    <source>
        <dbReference type="PROSITE-ProRule" id="PRU00221"/>
    </source>
</evidence>
<dbReference type="PANTHER" id="PTHR19878">
    <property type="entry name" value="AUTOPHAGY PROTEIN 16-LIKE"/>
    <property type="match status" value="1"/>
</dbReference>
<dbReference type="GO" id="GO:0000045">
    <property type="term" value="P:autophagosome assembly"/>
    <property type="evidence" value="ECO:0007669"/>
    <property type="project" value="InterPro"/>
</dbReference>
<protein>
    <submittedName>
        <fullName evidence="5">Atg16L</fullName>
    </submittedName>
</protein>
<feature type="coiled-coil region" evidence="4">
    <location>
        <begin position="163"/>
        <end position="190"/>
    </location>
</feature>
<feature type="repeat" description="WD" evidence="3">
    <location>
        <begin position="496"/>
        <end position="529"/>
    </location>
</feature>
<dbReference type="InterPro" id="IPR045160">
    <property type="entry name" value="ATG16"/>
</dbReference>
<feature type="coiled-coil region" evidence="4">
    <location>
        <begin position="93"/>
        <end position="127"/>
    </location>
</feature>
<dbReference type="GO" id="GO:0034274">
    <property type="term" value="C:Atg12-Atg5-Atg16 complex"/>
    <property type="evidence" value="ECO:0007669"/>
    <property type="project" value="TreeGrafter"/>
</dbReference>
<evidence type="ECO:0000313" key="5">
    <source>
        <dbReference type="EMBL" id="AWD06778.1"/>
    </source>
</evidence>
<reference evidence="5" key="1">
    <citation type="submission" date="2017-12" db="EMBL/GenBank/DDBJ databases">
        <title>Identification of a autophagy-related gene DjAtg16L in planarian.</title>
        <authorList>
            <person name="Ma K."/>
            <person name="Song G."/>
            <person name="Wu M."/>
            <person name="Chen G."/>
        </authorList>
    </citation>
    <scope>NUCLEOTIDE SEQUENCE</scope>
</reference>
<evidence type="ECO:0000256" key="1">
    <source>
        <dbReference type="ARBA" id="ARBA00022574"/>
    </source>
</evidence>
<dbReference type="Pfam" id="PF00400">
    <property type="entry name" value="WD40"/>
    <property type="match status" value="5"/>
</dbReference>
<name>A0A2S1BJF9_DUGJA</name>
<dbReference type="GO" id="GO:0043495">
    <property type="term" value="F:protein-membrane adaptor activity"/>
    <property type="evidence" value="ECO:0007669"/>
    <property type="project" value="TreeGrafter"/>
</dbReference>
<evidence type="ECO:0000256" key="4">
    <source>
        <dbReference type="SAM" id="Coils"/>
    </source>
</evidence>
<dbReference type="PROSITE" id="PS00678">
    <property type="entry name" value="WD_REPEATS_1"/>
    <property type="match status" value="1"/>
</dbReference>
<dbReference type="PRINTS" id="PR00320">
    <property type="entry name" value="GPROTEINBRPT"/>
</dbReference>
<dbReference type="PROSITE" id="PS50082">
    <property type="entry name" value="WD_REPEATS_2"/>
    <property type="match status" value="4"/>
</dbReference>
<sequence>MNNNDFKTLIKNRLLERLEKESYVNKNIIYDYEVILSRFNSSQKQLDSLKYENEKFRTSTPVSNDQTISRKIYEIQEELTNAVKEKSSLNIQNLELKLICNNKDKEIQDLKQNIRSLKDQILKQEELIKTSSDTIRKLEDIKRTLTDEISANLMAYRSLDTKFRELEESNHVLKDTVKKLQQALEDKKNEEFDKKFRAEQDAVKKSLIEAANTSVDIDFMRMSYPVYVTILPHELKQTLDAHEGEMGCVRFSPSGQFLATSGSDRKIKIWSHNHGSCEYKATLTGCNGSVIAVDYDAAESFILGASTLDSSCRLWSTGDYRMRLSLTGHSNKVVAGRFLADNTRVVTGSTDRTLKLWDTRTRSCVKTMLAMSACHDVVVCSSLGLMISGHFDKKLRMWDHRGDLNTDQLVLSGRITGLDISKDQNTLLACLKDDSLQTIDLRMNQFISNFTAPQFKPGMDLVRPCFSPDGQYVVAGGHEGTIFIWNSRTAKLEKTLKDQSTAIVCVNWCPTSNVLASCERNKRVTIWSE</sequence>
<dbReference type="AlphaFoldDB" id="A0A2S1BJF9"/>
<dbReference type="InterPro" id="IPR015943">
    <property type="entry name" value="WD40/YVTN_repeat-like_dom_sf"/>
</dbReference>
<dbReference type="InterPro" id="IPR020472">
    <property type="entry name" value="WD40_PAC1"/>
</dbReference>
<dbReference type="GO" id="GO:0000421">
    <property type="term" value="C:autophagosome membrane"/>
    <property type="evidence" value="ECO:0007669"/>
    <property type="project" value="TreeGrafter"/>
</dbReference>
<evidence type="ECO:0000256" key="2">
    <source>
        <dbReference type="ARBA" id="ARBA00022737"/>
    </source>
</evidence>
<feature type="repeat" description="WD" evidence="3">
    <location>
        <begin position="239"/>
        <end position="280"/>
    </location>
</feature>
<dbReference type="EMBL" id="MG599487">
    <property type="protein sequence ID" value="AWD06778.1"/>
    <property type="molecule type" value="mRNA"/>
</dbReference>
<dbReference type="SUPFAM" id="SSF50978">
    <property type="entry name" value="WD40 repeat-like"/>
    <property type="match status" value="1"/>
</dbReference>
<feature type="repeat" description="WD" evidence="3">
    <location>
        <begin position="466"/>
        <end position="495"/>
    </location>
</feature>
<feature type="repeat" description="WD" evidence="3">
    <location>
        <begin position="326"/>
        <end position="367"/>
    </location>
</feature>
<organism evidence="5">
    <name type="scientific">Dugesia japonica</name>
    <name type="common">Planarian</name>
    <dbReference type="NCBI Taxonomy" id="6161"/>
    <lineage>
        <taxon>Eukaryota</taxon>
        <taxon>Metazoa</taxon>
        <taxon>Spiralia</taxon>
        <taxon>Lophotrochozoa</taxon>
        <taxon>Platyhelminthes</taxon>
        <taxon>Rhabditophora</taxon>
        <taxon>Seriata</taxon>
        <taxon>Tricladida</taxon>
        <taxon>Continenticola</taxon>
        <taxon>Geoplanoidea</taxon>
        <taxon>Dugesiidae</taxon>
        <taxon>Dugesia</taxon>
    </lineage>
</organism>
<dbReference type="InterPro" id="IPR001680">
    <property type="entry name" value="WD40_rpt"/>
</dbReference>
<dbReference type="InterPro" id="IPR036322">
    <property type="entry name" value="WD40_repeat_dom_sf"/>
</dbReference>
<keyword evidence="1 3" id="KW-0853">WD repeat</keyword>
<dbReference type="GO" id="GO:0034045">
    <property type="term" value="C:phagophore assembly site membrane"/>
    <property type="evidence" value="ECO:0007669"/>
    <property type="project" value="TreeGrafter"/>
</dbReference>
<dbReference type="InterPro" id="IPR019775">
    <property type="entry name" value="WD40_repeat_CS"/>
</dbReference>
<dbReference type="SMART" id="SM00320">
    <property type="entry name" value="WD40"/>
    <property type="match status" value="7"/>
</dbReference>
<dbReference type="CDD" id="cd00200">
    <property type="entry name" value="WD40"/>
    <property type="match status" value="1"/>
</dbReference>
<keyword evidence="4" id="KW-0175">Coiled coil</keyword>
<accession>A0A2S1BJF9</accession>